<dbReference type="EMBL" id="DRHY01000029">
    <property type="protein sequence ID" value="HEC72960.1"/>
    <property type="molecule type" value="Genomic_DNA"/>
</dbReference>
<protein>
    <recommendedName>
        <fullName evidence="4">dTTP/UTP pyrophosphatase</fullName>
        <shortName evidence="4">dTTPase/UTPase</shortName>
        <ecNumber evidence="4">3.6.1.9</ecNumber>
    </recommendedName>
    <alternativeName>
        <fullName evidence="4">Nucleoside triphosphate pyrophosphatase</fullName>
    </alternativeName>
    <alternativeName>
        <fullName evidence="4">Nucleotide pyrophosphatase</fullName>
        <shortName evidence="4">Nucleotide PPase</shortName>
    </alternativeName>
</protein>
<comment type="function">
    <text evidence="4">Nucleoside triphosphate pyrophosphatase that hydrolyzes dTTP and UTP. May have a dual role in cell division arrest and in preventing the incorporation of modified nucleotides into cellular nucleic acids.</text>
</comment>
<keyword evidence="4" id="KW-0963">Cytoplasm</keyword>
<dbReference type="Proteomes" id="UP000886384">
    <property type="component" value="Unassembled WGS sequence"/>
</dbReference>
<dbReference type="AlphaFoldDB" id="A0A7C1VQ46"/>
<dbReference type="InterPro" id="IPR029001">
    <property type="entry name" value="ITPase-like_fam"/>
</dbReference>
<dbReference type="GO" id="GO:0047429">
    <property type="term" value="F:nucleoside triphosphate diphosphatase activity"/>
    <property type="evidence" value="ECO:0007669"/>
    <property type="project" value="UniProtKB-EC"/>
</dbReference>
<dbReference type="InterPro" id="IPR003697">
    <property type="entry name" value="Maf-like"/>
</dbReference>
<evidence type="ECO:0000256" key="4">
    <source>
        <dbReference type="HAMAP-Rule" id="MF_00528"/>
    </source>
</evidence>
<evidence type="ECO:0000313" key="5">
    <source>
        <dbReference type="EMBL" id="HEC72960.1"/>
    </source>
</evidence>
<dbReference type="PANTHER" id="PTHR43213">
    <property type="entry name" value="BIFUNCTIONAL DTTP/UTP PYROPHOSPHATASE/METHYLTRANSFERASE PROTEIN-RELATED"/>
    <property type="match status" value="1"/>
</dbReference>
<dbReference type="Gene3D" id="3.90.950.10">
    <property type="match status" value="1"/>
</dbReference>
<dbReference type="NCBIfam" id="TIGR00172">
    <property type="entry name" value="maf"/>
    <property type="match status" value="1"/>
</dbReference>
<keyword evidence="3 4" id="KW-0546">Nucleotide metabolism</keyword>
<feature type="site" description="Important for substrate specificity" evidence="4">
    <location>
        <position position="14"/>
    </location>
</feature>
<feature type="active site" description="Proton acceptor" evidence="4">
    <location>
        <position position="74"/>
    </location>
</feature>
<dbReference type="HAMAP" id="MF_00528">
    <property type="entry name" value="Maf"/>
    <property type="match status" value="1"/>
</dbReference>
<proteinExistence type="inferred from homology"/>
<evidence type="ECO:0000256" key="2">
    <source>
        <dbReference type="ARBA" id="ARBA00022801"/>
    </source>
</evidence>
<dbReference type="Pfam" id="PF02545">
    <property type="entry name" value="Maf"/>
    <property type="match status" value="1"/>
</dbReference>
<gene>
    <name evidence="5" type="ORF">ENI26_01155</name>
</gene>
<dbReference type="PANTHER" id="PTHR43213:SF5">
    <property type="entry name" value="BIFUNCTIONAL DTTP_UTP PYROPHOSPHATASE_METHYLTRANSFERASE PROTEIN-RELATED"/>
    <property type="match status" value="1"/>
</dbReference>
<dbReference type="GO" id="GO:0005737">
    <property type="term" value="C:cytoplasm"/>
    <property type="evidence" value="ECO:0007669"/>
    <property type="project" value="UniProtKB-SubCell"/>
</dbReference>
<dbReference type="EC" id="3.6.1.9" evidence="4"/>
<accession>A0A7C1VQ46</accession>
<comment type="cofactor">
    <cofactor evidence="1 4">
        <name>a divalent metal cation</name>
        <dbReference type="ChEBI" id="CHEBI:60240"/>
    </cofactor>
</comment>
<reference evidence="5" key="1">
    <citation type="journal article" date="2020" name="mSystems">
        <title>Genome- and Community-Level Interaction Insights into Carbon Utilization and Element Cycling Functions of Hydrothermarchaeota in Hydrothermal Sediment.</title>
        <authorList>
            <person name="Zhou Z."/>
            <person name="Liu Y."/>
            <person name="Xu W."/>
            <person name="Pan J."/>
            <person name="Luo Z.H."/>
            <person name="Li M."/>
        </authorList>
    </citation>
    <scope>NUCLEOTIDE SEQUENCE [LARGE SCALE GENOMIC DNA]</scope>
    <source>
        <strain evidence="5">HyVt-380</strain>
    </source>
</reference>
<comment type="catalytic activity">
    <reaction evidence="4">
        <text>UTP + H2O = UMP + diphosphate + H(+)</text>
        <dbReference type="Rhea" id="RHEA:29395"/>
        <dbReference type="ChEBI" id="CHEBI:15377"/>
        <dbReference type="ChEBI" id="CHEBI:15378"/>
        <dbReference type="ChEBI" id="CHEBI:33019"/>
        <dbReference type="ChEBI" id="CHEBI:46398"/>
        <dbReference type="ChEBI" id="CHEBI:57865"/>
        <dbReference type="EC" id="3.6.1.9"/>
    </reaction>
</comment>
<comment type="catalytic activity">
    <reaction evidence="4">
        <text>dTTP + H2O = dTMP + diphosphate + H(+)</text>
        <dbReference type="Rhea" id="RHEA:28534"/>
        <dbReference type="ChEBI" id="CHEBI:15377"/>
        <dbReference type="ChEBI" id="CHEBI:15378"/>
        <dbReference type="ChEBI" id="CHEBI:33019"/>
        <dbReference type="ChEBI" id="CHEBI:37568"/>
        <dbReference type="ChEBI" id="CHEBI:63528"/>
        <dbReference type="EC" id="3.6.1.9"/>
    </reaction>
</comment>
<dbReference type="PIRSF" id="PIRSF006305">
    <property type="entry name" value="Maf"/>
    <property type="match status" value="1"/>
</dbReference>
<sequence>MKFPSIYLASRSPRRRELLLQMGVKFSVINPDVDESILSDELPIDYVCRIARAKAKAGKQLLLDGDKSLVLAADTAVIFENKILGKPTSEIDAAQMLERLSGKTHQVLTAVTLENSEHSETVVSTNEVRFAVLSERDIEWYLRTNEGMDKAGGYAVQGQAALFIEHIEGSYSGIMGLPIRETGQLLLNLGK</sequence>
<feature type="site" description="Important for substrate specificity" evidence="4">
    <location>
        <position position="75"/>
    </location>
</feature>
<dbReference type="SUPFAM" id="SSF52972">
    <property type="entry name" value="ITPase-like"/>
    <property type="match status" value="1"/>
</dbReference>
<dbReference type="GO" id="GO:0009117">
    <property type="term" value="P:nucleotide metabolic process"/>
    <property type="evidence" value="ECO:0007669"/>
    <property type="project" value="UniProtKB-KW"/>
</dbReference>
<name>A0A7C1VQ46_9GAMM</name>
<dbReference type="CDD" id="cd00555">
    <property type="entry name" value="Maf"/>
    <property type="match status" value="1"/>
</dbReference>
<comment type="caution">
    <text evidence="4">Lacks conserved residue(s) required for the propagation of feature annotation.</text>
</comment>
<keyword evidence="2 4" id="KW-0378">Hydrolase</keyword>
<evidence type="ECO:0000256" key="3">
    <source>
        <dbReference type="ARBA" id="ARBA00023080"/>
    </source>
</evidence>
<evidence type="ECO:0000256" key="1">
    <source>
        <dbReference type="ARBA" id="ARBA00001968"/>
    </source>
</evidence>
<comment type="caution">
    <text evidence="5">The sequence shown here is derived from an EMBL/GenBank/DDBJ whole genome shotgun (WGS) entry which is preliminary data.</text>
</comment>
<feature type="site" description="Important for substrate specificity" evidence="4">
    <location>
        <position position="157"/>
    </location>
</feature>
<comment type="subcellular location">
    <subcellularLocation>
        <location evidence="4">Cytoplasm</location>
    </subcellularLocation>
</comment>
<organism evidence="5">
    <name type="scientific">Methylophaga aminisulfidivorans</name>
    <dbReference type="NCBI Taxonomy" id="230105"/>
    <lineage>
        <taxon>Bacteria</taxon>
        <taxon>Pseudomonadati</taxon>
        <taxon>Pseudomonadota</taxon>
        <taxon>Gammaproteobacteria</taxon>
        <taxon>Thiotrichales</taxon>
        <taxon>Piscirickettsiaceae</taxon>
        <taxon>Methylophaga</taxon>
    </lineage>
</organism>
<comment type="similarity">
    <text evidence="4">Belongs to the Maf family. YhdE subfamily.</text>
</comment>